<evidence type="ECO:0000259" key="7">
    <source>
        <dbReference type="PROSITE" id="PS50115"/>
    </source>
</evidence>
<evidence type="ECO:0000256" key="3">
    <source>
        <dbReference type="ARBA" id="ARBA00022771"/>
    </source>
</evidence>
<evidence type="ECO:0000256" key="6">
    <source>
        <dbReference type="SAM" id="MobiDB-lite"/>
    </source>
</evidence>
<feature type="region of interest" description="Disordered" evidence="6">
    <location>
        <begin position="214"/>
        <end position="234"/>
    </location>
</feature>
<name>A0A8H3GBF6_9AGAM</name>
<feature type="compositionally biased region" description="Polar residues" evidence="6">
    <location>
        <begin position="91"/>
        <end position="103"/>
    </location>
</feature>
<evidence type="ECO:0000313" key="9">
    <source>
        <dbReference type="Proteomes" id="UP000663843"/>
    </source>
</evidence>
<dbReference type="InterPro" id="IPR001164">
    <property type="entry name" value="ArfGAP_dom"/>
</dbReference>
<evidence type="ECO:0000256" key="1">
    <source>
        <dbReference type="ARBA" id="ARBA00022468"/>
    </source>
</evidence>
<dbReference type="PANTHER" id="PTHR46419">
    <property type="entry name" value="ADP-RIBOSYLATION FACTOR GTPASE-ACTIVATING PROTEIN AGD5"/>
    <property type="match status" value="1"/>
</dbReference>
<evidence type="ECO:0000256" key="5">
    <source>
        <dbReference type="PROSITE-ProRule" id="PRU00288"/>
    </source>
</evidence>
<feature type="region of interest" description="Disordered" evidence="6">
    <location>
        <begin position="437"/>
        <end position="492"/>
    </location>
</feature>
<keyword evidence="3 5" id="KW-0863">Zinc-finger</keyword>
<feature type="compositionally biased region" description="Polar residues" evidence="6">
    <location>
        <begin position="437"/>
        <end position="448"/>
    </location>
</feature>
<dbReference type="SUPFAM" id="SSF57863">
    <property type="entry name" value="ArfGap/RecO-like zinc finger"/>
    <property type="match status" value="1"/>
</dbReference>
<feature type="compositionally biased region" description="Polar residues" evidence="6">
    <location>
        <begin position="333"/>
        <end position="348"/>
    </location>
</feature>
<keyword evidence="4" id="KW-0862">Zinc</keyword>
<feature type="compositionally biased region" description="Polar residues" evidence="6">
    <location>
        <begin position="511"/>
        <end position="591"/>
    </location>
</feature>
<dbReference type="GO" id="GO:0008270">
    <property type="term" value="F:zinc ion binding"/>
    <property type="evidence" value="ECO:0007669"/>
    <property type="project" value="UniProtKB-KW"/>
</dbReference>
<protein>
    <recommendedName>
        <fullName evidence="7">Arf-GAP domain-containing protein</fullName>
    </recommendedName>
</protein>
<keyword evidence="2" id="KW-0479">Metal-binding</keyword>
<proteinExistence type="predicted"/>
<dbReference type="PANTHER" id="PTHR46419:SF2">
    <property type="entry name" value="ADP-RIBOSYLATION FACTOR GTPASE-ACTIVATING PROTEIN AGD5"/>
    <property type="match status" value="1"/>
</dbReference>
<reference evidence="8" key="1">
    <citation type="submission" date="2021-01" db="EMBL/GenBank/DDBJ databases">
        <authorList>
            <person name="Kaushik A."/>
        </authorList>
    </citation>
    <scope>NUCLEOTIDE SEQUENCE</scope>
    <source>
        <strain evidence="8">AG2-2IIIB</strain>
    </source>
</reference>
<keyword evidence="1" id="KW-0343">GTPase activation</keyword>
<dbReference type="CDD" id="cd08204">
    <property type="entry name" value="ArfGap"/>
    <property type="match status" value="1"/>
</dbReference>
<sequence>MASYATNAAGVSKYTAERHQRILQELLQQPGNDVCADCKSRAPRWSSWNLGIFICVQCASIHRKIGTHITKVKSVNLDAWTKEQVESVKNTGNLASNAKWNPNESRHPPPTNLEESERDSEMEKYIRAKYESKKFLDQKPTSFSTSSSSTPVATSQPSTSTPIPRQPKPKIEEADPSQTVPLGFGRESRVEFNLSGMGLGGDIWDGVVQQKKVPPRSKTAPIPEAVPKATPPPVPSVPAPVPLSNLPSRSVSAQPPPQLGLNTAVPTNGPWGDMLALQSAGGSLPVSAVQASPLQAGNPYASLSASPAANLPSALATRMGQTRSFTAPAPNPFFNQGHHQQPSTGSSNSLLSVPTGNSFGSIGLGATPTGGSFGSTGSIGSGAGGMGVSPGGLNPFGTSPGVGSAFGTSPVGSFGGSTSVGASFGASPGGAFGSVSTLGNSMMSPGQMTTQPSPFQQTTPSTFQQTTPSTFQPTTQPSAFQSPFGVGGVNSLTSPNTNATSLSAFGAAMSPQGQPSNSPFAQPSNSPFAQPSNSPFGQPASSPFAQVSNSPFAQPTQSPFGQTGTQFSGSGNSPFQTTNPGFQSTPTNNALFLQPNQAAQFQPSSSPFQTSNPPFPPSNASFQAANTNPFASMGAGGGMNTNPFGQPQYQGQQGWGGM</sequence>
<feature type="region of interest" description="Disordered" evidence="6">
    <location>
        <begin position="137"/>
        <end position="183"/>
    </location>
</feature>
<feature type="compositionally biased region" description="Low complexity" evidence="6">
    <location>
        <begin position="140"/>
        <end position="162"/>
    </location>
</feature>
<dbReference type="Proteomes" id="UP000663843">
    <property type="component" value="Unassembled WGS sequence"/>
</dbReference>
<dbReference type="PROSITE" id="PS50115">
    <property type="entry name" value="ARFGAP"/>
    <property type="match status" value="1"/>
</dbReference>
<dbReference type="EMBL" id="CAJMWT010002460">
    <property type="protein sequence ID" value="CAE6443798.1"/>
    <property type="molecule type" value="Genomic_DNA"/>
</dbReference>
<dbReference type="InterPro" id="IPR037278">
    <property type="entry name" value="ARFGAP/RecO"/>
</dbReference>
<feature type="region of interest" description="Disordered" evidence="6">
    <location>
        <begin position="507"/>
        <end position="658"/>
    </location>
</feature>
<dbReference type="InterPro" id="IPR044520">
    <property type="entry name" value="ARF_GAP_AGD5/15"/>
</dbReference>
<dbReference type="FunFam" id="1.10.220.150:FF:000009">
    <property type="entry name" value="stromal membrane-associated protein 1 isoform X1"/>
    <property type="match status" value="1"/>
</dbReference>
<feature type="region of interest" description="Disordered" evidence="6">
    <location>
        <begin position="91"/>
        <end position="122"/>
    </location>
</feature>
<feature type="domain" description="Arf-GAP" evidence="7">
    <location>
        <begin position="20"/>
        <end position="143"/>
    </location>
</feature>
<evidence type="ECO:0000313" key="8">
    <source>
        <dbReference type="EMBL" id="CAE6443798.1"/>
    </source>
</evidence>
<dbReference type="GO" id="GO:0005096">
    <property type="term" value="F:GTPase activator activity"/>
    <property type="evidence" value="ECO:0007669"/>
    <property type="project" value="UniProtKB-KW"/>
</dbReference>
<dbReference type="PRINTS" id="PR00405">
    <property type="entry name" value="REVINTRACTNG"/>
</dbReference>
<dbReference type="InterPro" id="IPR038508">
    <property type="entry name" value="ArfGAP_dom_sf"/>
</dbReference>
<feature type="region of interest" description="Disordered" evidence="6">
    <location>
        <begin position="325"/>
        <end position="348"/>
    </location>
</feature>
<comment type="caution">
    <text evidence="8">The sequence shown here is derived from an EMBL/GenBank/DDBJ whole genome shotgun (WGS) entry which is preliminary data.</text>
</comment>
<accession>A0A8H3GBF6</accession>
<evidence type="ECO:0000256" key="2">
    <source>
        <dbReference type="ARBA" id="ARBA00022723"/>
    </source>
</evidence>
<dbReference type="Pfam" id="PF01412">
    <property type="entry name" value="ArfGap"/>
    <property type="match status" value="1"/>
</dbReference>
<dbReference type="AlphaFoldDB" id="A0A8H3GBF6"/>
<organism evidence="8 9">
    <name type="scientific">Rhizoctonia solani</name>
    <dbReference type="NCBI Taxonomy" id="456999"/>
    <lineage>
        <taxon>Eukaryota</taxon>
        <taxon>Fungi</taxon>
        <taxon>Dikarya</taxon>
        <taxon>Basidiomycota</taxon>
        <taxon>Agaricomycotina</taxon>
        <taxon>Agaricomycetes</taxon>
        <taxon>Cantharellales</taxon>
        <taxon>Ceratobasidiaceae</taxon>
        <taxon>Rhizoctonia</taxon>
    </lineage>
</organism>
<feature type="compositionally biased region" description="Low complexity" evidence="6">
    <location>
        <begin position="449"/>
        <end position="478"/>
    </location>
</feature>
<feature type="compositionally biased region" description="Low complexity" evidence="6">
    <location>
        <begin position="594"/>
        <end position="625"/>
    </location>
</feature>
<dbReference type="SMART" id="SM00105">
    <property type="entry name" value="ArfGap"/>
    <property type="match status" value="1"/>
</dbReference>
<dbReference type="Gene3D" id="1.10.220.150">
    <property type="entry name" value="Arf GTPase activating protein"/>
    <property type="match status" value="1"/>
</dbReference>
<gene>
    <name evidence="8" type="ORF">RDB_LOCUS78382</name>
</gene>
<evidence type="ECO:0000256" key="4">
    <source>
        <dbReference type="ARBA" id="ARBA00022833"/>
    </source>
</evidence>